<reference evidence="1 2" key="1">
    <citation type="journal article" date="2014" name="BMC Genomics">
        <title>Comparison of environmental and isolate Sulfobacillus genomes reveals diverse carbon, sulfur, nitrogen, and hydrogen metabolisms.</title>
        <authorList>
            <person name="Justice N.B."/>
            <person name="Norman A."/>
            <person name="Brown C.T."/>
            <person name="Singh A."/>
            <person name="Thomas B.C."/>
            <person name="Banfield J.F."/>
        </authorList>
    </citation>
    <scope>NUCLEOTIDE SEQUENCE [LARGE SCALE GENOMIC DNA]</scope>
    <source>
        <strain evidence="1">AMDSBA4</strain>
    </source>
</reference>
<dbReference type="Proteomes" id="UP000242972">
    <property type="component" value="Unassembled WGS sequence"/>
</dbReference>
<name>A0A2T2XCZ2_9FIRM</name>
<accession>A0A2T2XCZ2</accession>
<dbReference type="EMBL" id="PXYW01000043">
    <property type="protein sequence ID" value="PSR32383.1"/>
    <property type="molecule type" value="Genomic_DNA"/>
</dbReference>
<protein>
    <submittedName>
        <fullName evidence="1">Uncharacterized protein</fullName>
    </submittedName>
</protein>
<dbReference type="AlphaFoldDB" id="A0A2T2XCZ2"/>
<evidence type="ECO:0000313" key="1">
    <source>
        <dbReference type="EMBL" id="PSR32383.1"/>
    </source>
</evidence>
<sequence length="86" mass="9797">MSCAEPPPIPQFFRYTSPKGSLNRALLPYGMRVIRGKGLILHVILHRPRAPRIGGHLIFPRDAEPQRMVMHPPRHRILAEAFARSP</sequence>
<proteinExistence type="predicted"/>
<comment type="caution">
    <text evidence="1">The sequence shown here is derived from an EMBL/GenBank/DDBJ whole genome shotgun (WGS) entry which is preliminary data.</text>
</comment>
<organism evidence="1 2">
    <name type="scientific">Sulfobacillus benefaciens</name>
    <dbReference type="NCBI Taxonomy" id="453960"/>
    <lineage>
        <taxon>Bacteria</taxon>
        <taxon>Bacillati</taxon>
        <taxon>Bacillota</taxon>
        <taxon>Clostridia</taxon>
        <taxon>Eubacteriales</taxon>
        <taxon>Clostridiales Family XVII. Incertae Sedis</taxon>
        <taxon>Sulfobacillus</taxon>
    </lineage>
</organism>
<gene>
    <name evidence="1" type="ORF">C7B46_14575</name>
</gene>
<evidence type="ECO:0000313" key="2">
    <source>
        <dbReference type="Proteomes" id="UP000242972"/>
    </source>
</evidence>